<dbReference type="PANTHER" id="PTHR10972">
    <property type="entry name" value="OXYSTEROL-BINDING PROTEIN-RELATED"/>
    <property type="match status" value="1"/>
</dbReference>
<dbReference type="FunFam" id="2.40.160.120:FF:000019">
    <property type="entry name" value="Oxysterol binding protein, putative"/>
    <property type="match status" value="1"/>
</dbReference>
<name>A0A8S1NB72_9CILI</name>
<dbReference type="InterPro" id="IPR000648">
    <property type="entry name" value="Oxysterol-bd"/>
</dbReference>
<evidence type="ECO:0000313" key="2">
    <source>
        <dbReference type="Proteomes" id="UP000692954"/>
    </source>
</evidence>
<sequence length="401" mass="45935">MNSTLSSEDLDNDIRIQQVQQSAPDAVQFYISEENFNNDPYEIIQQKVVAFQPIKSKDDTRCDQASKDGGKKFENKKQIKCMRSVGTYVIQQIGRKILSGDMNLTKISFPIKAMIAKSALEKNLQSTIFFPLYINRAVQTVDYMEQLKLVITATIATFHINLSFHKPLNPILGETVEGFLSDGTKLYAEQISHHPPISQFYGVGRENTYKYFGNYCYEASAGLNSITLKNKGKRTIVFNGGQRIDYNFAYELYSGTIMGSMKVETLGVSTYQTNKGLTATLKFGKVKRKATDYFEGSINMGPQELCKIFGTYMGYIEFDGVRYWDHRHMYPHQVTIKPPFLPSDAQLRGDYTNLAALDIDKAQIEKENLENLQRHDAKLRTKFKEIRRKKEEKKKSHDHHD</sequence>
<evidence type="ECO:0000313" key="1">
    <source>
        <dbReference type="EMBL" id="CAD8086803.1"/>
    </source>
</evidence>
<dbReference type="GO" id="GO:0032934">
    <property type="term" value="F:sterol binding"/>
    <property type="evidence" value="ECO:0007669"/>
    <property type="project" value="TreeGrafter"/>
</dbReference>
<organism evidence="1 2">
    <name type="scientific">Paramecium sonneborni</name>
    <dbReference type="NCBI Taxonomy" id="65129"/>
    <lineage>
        <taxon>Eukaryota</taxon>
        <taxon>Sar</taxon>
        <taxon>Alveolata</taxon>
        <taxon>Ciliophora</taxon>
        <taxon>Intramacronucleata</taxon>
        <taxon>Oligohymenophorea</taxon>
        <taxon>Peniculida</taxon>
        <taxon>Parameciidae</taxon>
        <taxon>Paramecium</taxon>
    </lineage>
</organism>
<dbReference type="GO" id="GO:0016020">
    <property type="term" value="C:membrane"/>
    <property type="evidence" value="ECO:0007669"/>
    <property type="project" value="TreeGrafter"/>
</dbReference>
<gene>
    <name evidence="1" type="ORF">PSON_ATCC_30995.1.T0500197</name>
</gene>
<comment type="caution">
    <text evidence="1">The sequence shown here is derived from an EMBL/GenBank/DDBJ whole genome shotgun (WGS) entry which is preliminary data.</text>
</comment>
<proteinExistence type="predicted"/>
<evidence type="ECO:0008006" key="3">
    <source>
        <dbReference type="Google" id="ProtNLM"/>
    </source>
</evidence>
<dbReference type="OrthoDB" id="14833at2759"/>
<dbReference type="AlphaFoldDB" id="A0A8S1NB72"/>
<reference evidence="1" key="1">
    <citation type="submission" date="2021-01" db="EMBL/GenBank/DDBJ databases">
        <authorList>
            <consortium name="Genoscope - CEA"/>
            <person name="William W."/>
        </authorList>
    </citation>
    <scope>NUCLEOTIDE SEQUENCE</scope>
</reference>
<protein>
    <recommendedName>
        <fullName evidence="3">Oxysterol-binding protein</fullName>
    </recommendedName>
</protein>
<dbReference type="Proteomes" id="UP000692954">
    <property type="component" value="Unassembled WGS sequence"/>
</dbReference>
<dbReference type="PANTHER" id="PTHR10972:SF148">
    <property type="entry name" value="OXYSTEROL-BINDING PROTEIN 9"/>
    <property type="match status" value="1"/>
</dbReference>
<dbReference type="EMBL" id="CAJJDN010000050">
    <property type="protein sequence ID" value="CAD8086803.1"/>
    <property type="molecule type" value="Genomic_DNA"/>
</dbReference>
<dbReference type="Pfam" id="PF01237">
    <property type="entry name" value="Oxysterol_BP"/>
    <property type="match status" value="1"/>
</dbReference>
<accession>A0A8S1NB72</accession>
<dbReference type="GO" id="GO:0005829">
    <property type="term" value="C:cytosol"/>
    <property type="evidence" value="ECO:0007669"/>
    <property type="project" value="TreeGrafter"/>
</dbReference>
<keyword evidence="2" id="KW-1185">Reference proteome</keyword>